<dbReference type="Gene3D" id="3.20.20.140">
    <property type="entry name" value="Metal-dependent hydrolases"/>
    <property type="match status" value="1"/>
</dbReference>
<dbReference type="InterPro" id="IPR052350">
    <property type="entry name" value="Metallo-dep_Lactonases"/>
</dbReference>
<feature type="domain" description="Amidohydrolase-related" evidence="2">
    <location>
        <begin position="4"/>
        <end position="277"/>
    </location>
</feature>
<sequence length="283" mass="31041">MRAVDSHLHFWQLARGDYLWLTPEFSALYRDFVPNDIDVTLRACGVDSVVVVQAAATEAETHYLLDLARQHPLIAGVVGWTDFEAADAPQRIAALCRDAQGRLKGLRPMVQDIADPQWLLRSELDPAFNALVANDLSFDALVAPVHLPVLAQRLARHPQLRAVLDHAGKPDIAGGGFAGWAQQIAHLAGQTNVLCKLSGLLTEAGRSASAADIEPYVAHLFASFGPGRIMWGSDWPVLTASADYLDWFDMARALVARLAAGYEEDVFANNAQRFYRLAQKSYP</sequence>
<dbReference type="SUPFAM" id="SSF51556">
    <property type="entry name" value="Metallo-dependent hydrolases"/>
    <property type="match status" value="1"/>
</dbReference>
<evidence type="ECO:0000256" key="1">
    <source>
        <dbReference type="ARBA" id="ARBA00038310"/>
    </source>
</evidence>
<dbReference type="Proteomes" id="UP000219374">
    <property type="component" value="Unassembled WGS sequence"/>
</dbReference>
<organism evidence="3 4">
    <name type="scientific">Pseudoxanthomonas wuyuanensis</name>
    <dbReference type="NCBI Taxonomy" id="1073196"/>
    <lineage>
        <taxon>Bacteria</taxon>
        <taxon>Pseudomonadati</taxon>
        <taxon>Pseudomonadota</taxon>
        <taxon>Gammaproteobacteria</taxon>
        <taxon>Lysobacterales</taxon>
        <taxon>Lysobacteraceae</taxon>
        <taxon>Pseudoxanthomonas</taxon>
    </lineage>
</organism>
<dbReference type="PANTHER" id="PTHR43569">
    <property type="entry name" value="AMIDOHYDROLASE"/>
    <property type="match status" value="1"/>
</dbReference>
<dbReference type="Pfam" id="PF04909">
    <property type="entry name" value="Amidohydro_2"/>
    <property type="match status" value="1"/>
</dbReference>
<dbReference type="GO" id="GO:0016787">
    <property type="term" value="F:hydrolase activity"/>
    <property type="evidence" value="ECO:0007669"/>
    <property type="project" value="InterPro"/>
</dbReference>
<accession>A0A286D5R0</accession>
<evidence type="ECO:0000259" key="2">
    <source>
        <dbReference type="Pfam" id="PF04909"/>
    </source>
</evidence>
<reference evidence="3 4" key="1">
    <citation type="submission" date="2017-09" db="EMBL/GenBank/DDBJ databases">
        <authorList>
            <person name="Ehlers B."/>
            <person name="Leendertz F.H."/>
        </authorList>
    </citation>
    <scope>NUCLEOTIDE SEQUENCE [LARGE SCALE GENOMIC DNA]</scope>
    <source>
        <strain evidence="3 4">CGMCC 1.10978</strain>
    </source>
</reference>
<dbReference type="PANTHER" id="PTHR43569:SF2">
    <property type="entry name" value="AMIDOHYDROLASE-RELATED DOMAIN-CONTAINING PROTEIN"/>
    <property type="match status" value="1"/>
</dbReference>
<dbReference type="InterPro" id="IPR032466">
    <property type="entry name" value="Metal_Hydrolase"/>
</dbReference>
<evidence type="ECO:0000313" key="3">
    <source>
        <dbReference type="EMBL" id="SOD53990.1"/>
    </source>
</evidence>
<protein>
    <submittedName>
        <fullName evidence="3">L-fuconolactonase</fullName>
    </submittedName>
</protein>
<gene>
    <name evidence="3" type="ORF">SAMN06296416_10332</name>
</gene>
<dbReference type="OrthoDB" id="9787654at2"/>
<proteinExistence type="inferred from homology"/>
<name>A0A286D5R0_9GAMM</name>
<dbReference type="EMBL" id="OCND01000003">
    <property type="protein sequence ID" value="SOD53990.1"/>
    <property type="molecule type" value="Genomic_DNA"/>
</dbReference>
<dbReference type="AlphaFoldDB" id="A0A286D5R0"/>
<comment type="similarity">
    <text evidence="1">Belongs to the metallo-dependent hydrolases superfamily.</text>
</comment>
<evidence type="ECO:0000313" key="4">
    <source>
        <dbReference type="Proteomes" id="UP000219374"/>
    </source>
</evidence>
<keyword evidence="4" id="KW-1185">Reference proteome</keyword>
<dbReference type="InterPro" id="IPR006680">
    <property type="entry name" value="Amidohydro-rel"/>
</dbReference>
<dbReference type="RefSeq" id="WP_097121366.1">
    <property type="nucleotide sequence ID" value="NZ_OCND01000003.1"/>
</dbReference>